<proteinExistence type="predicted"/>
<organism evidence="1 2">
    <name type="scientific">Nocardiopsis tropica</name>
    <dbReference type="NCBI Taxonomy" id="109330"/>
    <lineage>
        <taxon>Bacteria</taxon>
        <taxon>Bacillati</taxon>
        <taxon>Actinomycetota</taxon>
        <taxon>Actinomycetes</taxon>
        <taxon>Streptosporangiales</taxon>
        <taxon>Nocardiopsidaceae</taxon>
        <taxon>Nocardiopsis</taxon>
    </lineage>
</organism>
<dbReference type="EMBL" id="JAUUCC010000006">
    <property type="protein sequence ID" value="MEE2049639.1"/>
    <property type="molecule type" value="Genomic_DNA"/>
</dbReference>
<comment type="caution">
    <text evidence="1">The sequence shown here is derived from an EMBL/GenBank/DDBJ whole genome shotgun (WGS) entry which is preliminary data.</text>
</comment>
<reference evidence="1 2" key="1">
    <citation type="submission" date="2023-07" db="EMBL/GenBank/DDBJ databases">
        <authorList>
            <person name="Girao M."/>
            <person name="Carvalho M.F."/>
        </authorList>
    </citation>
    <scope>NUCLEOTIDE SEQUENCE [LARGE SCALE GENOMIC DNA]</scope>
    <source>
        <strain evidence="1 2">66/93</strain>
    </source>
</reference>
<evidence type="ECO:0000313" key="1">
    <source>
        <dbReference type="EMBL" id="MEE2049639.1"/>
    </source>
</evidence>
<evidence type="ECO:0000313" key="2">
    <source>
        <dbReference type="Proteomes" id="UP001348641"/>
    </source>
</evidence>
<protein>
    <submittedName>
        <fullName evidence="1">Uncharacterized protein</fullName>
    </submittedName>
</protein>
<gene>
    <name evidence="1" type="ORF">Q8A49_03935</name>
</gene>
<accession>A0ABU7KK27</accession>
<sequence length="57" mass="5843">MVLAFPSVAVVLAKTVRAVRLPSQKARATIHVGGGEARPGRCPAQISGPGTTFVLAM</sequence>
<dbReference type="Proteomes" id="UP001348641">
    <property type="component" value="Unassembled WGS sequence"/>
</dbReference>
<name>A0ABU7KK27_9ACTN</name>